<dbReference type="RefSeq" id="WP_216033798.1">
    <property type="nucleotide sequence ID" value="NZ_JAHKNG010000025.1"/>
</dbReference>
<evidence type="ECO:0008006" key="4">
    <source>
        <dbReference type="Google" id="ProtNLM"/>
    </source>
</evidence>
<keyword evidence="3" id="KW-1185">Reference proteome</keyword>
<dbReference type="EMBL" id="JAHKNG010000025">
    <property type="protein sequence ID" value="MBU3031125.1"/>
    <property type="molecule type" value="Genomic_DNA"/>
</dbReference>
<proteinExistence type="predicted"/>
<feature type="transmembrane region" description="Helical" evidence="1">
    <location>
        <begin position="61"/>
        <end position="83"/>
    </location>
</feature>
<keyword evidence="1" id="KW-0812">Transmembrane</keyword>
<name>A0ABS6AKM0_9RHOB</name>
<evidence type="ECO:0000256" key="1">
    <source>
        <dbReference type="SAM" id="Phobius"/>
    </source>
</evidence>
<evidence type="ECO:0000313" key="3">
    <source>
        <dbReference type="Proteomes" id="UP001166191"/>
    </source>
</evidence>
<organism evidence="2 3">
    <name type="scientific">Paracoccus marinaquae</name>
    <dbReference type="NCBI Taxonomy" id="2841926"/>
    <lineage>
        <taxon>Bacteria</taxon>
        <taxon>Pseudomonadati</taxon>
        <taxon>Pseudomonadota</taxon>
        <taxon>Alphaproteobacteria</taxon>
        <taxon>Rhodobacterales</taxon>
        <taxon>Paracoccaceae</taxon>
        <taxon>Paracoccus</taxon>
    </lineage>
</organism>
<comment type="caution">
    <text evidence="2">The sequence shown here is derived from an EMBL/GenBank/DDBJ whole genome shotgun (WGS) entry which is preliminary data.</text>
</comment>
<sequence>MANALHIDTLKFARKLADAGLDQKAAEAIAEGMAEADTSTLATRQDLAEVRRDMAEFKADLFRHLWIMAAGIVGLTVTLIKILP</sequence>
<dbReference type="Proteomes" id="UP001166191">
    <property type="component" value="Unassembled WGS sequence"/>
</dbReference>
<gene>
    <name evidence="2" type="ORF">KNW02_13460</name>
</gene>
<keyword evidence="1" id="KW-1133">Transmembrane helix</keyword>
<keyword evidence="1" id="KW-0472">Membrane</keyword>
<protein>
    <recommendedName>
        <fullName evidence="4">DUF1640 domain-containing protein</fullName>
    </recommendedName>
</protein>
<accession>A0ABS6AKM0</accession>
<evidence type="ECO:0000313" key="2">
    <source>
        <dbReference type="EMBL" id="MBU3031125.1"/>
    </source>
</evidence>
<reference evidence="2" key="1">
    <citation type="submission" date="2021-06" db="EMBL/GenBank/DDBJ databases">
        <title>Paracoccus bacterium XHP0099 sp. nov., isolated from the surface waters of the Yellow Sea.</title>
        <authorList>
            <person name="Xue H."/>
            <person name="Zhang D."/>
        </authorList>
    </citation>
    <scope>NUCLEOTIDE SEQUENCE</scope>
    <source>
        <strain evidence="2">XHP0099</strain>
    </source>
</reference>